<proteinExistence type="predicted"/>
<accession>A0AAV2SD09</accession>
<dbReference type="AlphaFoldDB" id="A0AAV2SD09"/>
<name>A0AAV2SD09_MEGNR</name>
<protein>
    <submittedName>
        <fullName evidence="2">Uncharacterized protein</fullName>
    </submittedName>
</protein>
<reference evidence="2 3" key="1">
    <citation type="submission" date="2024-05" db="EMBL/GenBank/DDBJ databases">
        <authorList>
            <person name="Wallberg A."/>
        </authorList>
    </citation>
    <scope>NUCLEOTIDE SEQUENCE [LARGE SCALE GENOMIC DNA]</scope>
</reference>
<dbReference type="Proteomes" id="UP001497623">
    <property type="component" value="Unassembled WGS sequence"/>
</dbReference>
<evidence type="ECO:0000313" key="3">
    <source>
        <dbReference type="Proteomes" id="UP001497623"/>
    </source>
</evidence>
<evidence type="ECO:0000256" key="1">
    <source>
        <dbReference type="SAM" id="SignalP"/>
    </source>
</evidence>
<comment type="caution">
    <text evidence="2">The sequence shown here is derived from an EMBL/GenBank/DDBJ whole genome shotgun (WGS) entry which is preliminary data.</text>
</comment>
<sequence>MTVISDRLYRRGDAISALLIAFIVSAQANATDGDVEVTTVDGMDATMIPNEYEGDKYPWLDAKGNGRAIAWVDIGEPISSTDALWYPGMSGDNVLFVSAVK</sequence>
<keyword evidence="1" id="KW-0732">Signal</keyword>
<evidence type="ECO:0000313" key="2">
    <source>
        <dbReference type="EMBL" id="CAL4186505.1"/>
    </source>
</evidence>
<feature type="chain" id="PRO_5043618175" evidence="1">
    <location>
        <begin position="29"/>
        <end position="101"/>
    </location>
</feature>
<gene>
    <name evidence="2" type="ORF">MNOR_LOCUS36065</name>
</gene>
<dbReference type="EMBL" id="CAXKWB010063347">
    <property type="protein sequence ID" value="CAL4186505.1"/>
    <property type="molecule type" value="Genomic_DNA"/>
</dbReference>
<feature type="signal peptide" evidence="1">
    <location>
        <begin position="1"/>
        <end position="28"/>
    </location>
</feature>
<organism evidence="2 3">
    <name type="scientific">Meganyctiphanes norvegica</name>
    <name type="common">Northern krill</name>
    <name type="synonym">Thysanopoda norvegica</name>
    <dbReference type="NCBI Taxonomy" id="48144"/>
    <lineage>
        <taxon>Eukaryota</taxon>
        <taxon>Metazoa</taxon>
        <taxon>Ecdysozoa</taxon>
        <taxon>Arthropoda</taxon>
        <taxon>Crustacea</taxon>
        <taxon>Multicrustacea</taxon>
        <taxon>Malacostraca</taxon>
        <taxon>Eumalacostraca</taxon>
        <taxon>Eucarida</taxon>
        <taxon>Euphausiacea</taxon>
        <taxon>Euphausiidae</taxon>
        <taxon>Meganyctiphanes</taxon>
    </lineage>
</organism>
<keyword evidence="3" id="KW-1185">Reference proteome</keyword>